<dbReference type="HOGENOM" id="CLU_3292620_0_0_10"/>
<gene>
    <name evidence="1" type="ORF">BN938_1929</name>
</gene>
<sequence>MQNHVLFPAQYDVAFFDSSRATYRICSEKFTYHHPAASTV</sequence>
<accession>A0A060R905</accession>
<keyword evidence="2" id="KW-1185">Reference proteome</keyword>
<dbReference type="AlphaFoldDB" id="A0A060R905"/>
<organism evidence="1 2">
    <name type="scientific">Mucinivorans hirudinis</name>
    <dbReference type="NCBI Taxonomy" id="1433126"/>
    <lineage>
        <taxon>Bacteria</taxon>
        <taxon>Pseudomonadati</taxon>
        <taxon>Bacteroidota</taxon>
        <taxon>Bacteroidia</taxon>
        <taxon>Bacteroidales</taxon>
        <taxon>Rikenellaceae</taxon>
        <taxon>Mucinivorans</taxon>
    </lineage>
</organism>
<dbReference type="KEGG" id="rbc:BN938_1929"/>
<evidence type="ECO:0000313" key="1">
    <source>
        <dbReference type="EMBL" id="CDN32007.1"/>
    </source>
</evidence>
<name>A0A060R905_9BACT</name>
<dbReference type="EMBL" id="HG934468">
    <property type="protein sequence ID" value="CDN32007.1"/>
    <property type="molecule type" value="Genomic_DNA"/>
</dbReference>
<dbReference type="Proteomes" id="UP000027616">
    <property type="component" value="Chromosome I"/>
</dbReference>
<reference evidence="1 2" key="1">
    <citation type="journal article" date="2015" name="Genome Announc.">
        <title>Complete Genome Sequence of the Novel Leech Symbiont Mucinivorans hirudinis M3T.</title>
        <authorList>
            <person name="Nelson M.C."/>
            <person name="Bomar L."/>
            <person name="Graf J."/>
        </authorList>
    </citation>
    <scope>NUCLEOTIDE SEQUENCE [LARGE SCALE GENOMIC DNA]</scope>
    <source>
        <strain evidence="2">M3</strain>
    </source>
</reference>
<protein>
    <submittedName>
        <fullName evidence="1">Uncharacterized protein</fullName>
    </submittedName>
</protein>
<evidence type="ECO:0000313" key="2">
    <source>
        <dbReference type="Proteomes" id="UP000027616"/>
    </source>
</evidence>
<proteinExistence type="predicted"/>